<comment type="caution">
    <text evidence="1">The sequence shown here is derived from an EMBL/GenBank/DDBJ whole genome shotgun (WGS) entry which is preliminary data.</text>
</comment>
<proteinExistence type="predicted"/>
<keyword evidence="2" id="KW-1185">Reference proteome</keyword>
<protein>
    <submittedName>
        <fullName evidence="1">Uncharacterized protein</fullName>
    </submittedName>
</protein>
<dbReference type="Proteomes" id="UP000439522">
    <property type="component" value="Unassembled WGS sequence"/>
</dbReference>
<name>A0A6I4TFD4_9SPHN</name>
<sequence length="385" mass="42873">MMLSACSDGASISQAEQGQTYATILEAPPYAPVARIGPEPYSPTLQDRRWRFADRLEERHLPLLRRLKRGEIGNFGGIEWRWRDGPENDGLGKVTGVAYFLNEPAATLRRYTSNSLFQPATAGFARTDQDRVAREWAGRIGDGIASPGFGNMSVPWLNIAVPRAEFEAMRTAKRWNIPPNLVLRFSEWAEPDLPAVPDDLRHLIRYFPYERTLPGPTPDLATYDAIVLRDGCFFIDEEGADDPLAMFPLGVGVYRDREGHMAFRSRHSANARQLARVGTRMQLGYRAEVAEPPPALIEACGRHRVVTVKSLDQAAGYGGVWFAVKQNAAREGLRKGEALRQANDCLLEQERVLADKRLRGGKAEPQWCEMANPIPPTPPVEPDAG</sequence>
<dbReference type="EMBL" id="WTZA01000002">
    <property type="protein sequence ID" value="MXO75992.1"/>
    <property type="molecule type" value="Genomic_DNA"/>
</dbReference>
<evidence type="ECO:0000313" key="1">
    <source>
        <dbReference type="EMBL" id="MXO75992.1"/>
    </source>
</evidence>
<dbReference type="AlphaFoldDB" id="A0A6I4TFD4"/>
<organism evidence="1 2">
    <name type="scientific">Tsuneonella aeria</name>
    <dbReference type="NCBI Taxonomy" id="1837929"/>
    <lineage>
        <taxon>Bacteria</taxon>
        <taxon>Pseudomonadati</taxon>
        <taxon>Pseudomonadota</taxon>
        <taxon>Alphaproteobacteria</taxon>
        <taxon>Sphingomonadales</taxon>
        <taxon>Erythrobacteraceae</taxon>
        <taxon>Tsuneonella</taxon>
    </lineage>
</organism>
<dbReference type="OrthoDB" id="7402425at2"/>
<reference evidence="1 2" key="1">
    <citation type="submission" date="2019-12" db="EMBL/GenBank/DDBJ databases">
        <title>Genomic-based taxomic classification of the family Erythrobacteraceae.</title>
        <authorList>
            <person name="Xu L."/>
        </authorList>
    </citation>
    <scope>NUCLEOTIDE SEQUENCE [LARGE SCALE GENOMIC DNA]</scope>
    <source>
        <strain evidence="1 2">100921-2</strain>
    </source>
</reference>
<evidence type="ECO:0000313" key="2">
    <source>
        <dbReference type="Proteomes" id="UP000439522"/>
    </source>
</evidence>
<dbReference type="RefSeq" id="WP_160611831.1">
    <property type="nucleotide sequence ID" value="NZ_WTZA01000002.1"/>
</dbReference>
<accession>A0A6I4TFD4</accession>
<gene>
    <name evidence="1" type="ORF">GRI40_12275</name>
</gene>